<name>A0A4C1Y9T9_EUMVA</name>
<protein>
    <submittedName>
        <fullName evidence="2">Uncharacterized protein</fullName>
    </submittedName>
</protein>
<gene>
    <name evidence="2" type="ORF">EVAR_49316_1</name>
</gene>
<evidence type="ECO:0000256" key="1">
    <source>
        <dbReference type="SAM" id="MobiDB-lite"/>
    </source>
</evidence>
<sequence length="211" mass="23748">MSPRITSRRQHLPRALTQTGPYRRPNLIPSICLTSFNWERTVFAPLLRWRLSSCSHKDSQVIVTTSALEKRKNASSRDDYTKPTTRILRGGTLHSSRRTNTSDSFQAPGIDKGALCKRKAKSVYFQQLNSKPLGGIGCIGVTAHAYFPSLPRNLVTHACLEFRRRTNIVFKTRIGIENGAGTGPVNGTRMDAENKTMIAVKIERKIGRRRR</sequence>
<evidence type="ECO:0000313" key="2">
    <source>
        <dbReference type="EMBL" id="GBP72133.1"/>
    </source>
</evidence>
<dbReference type="AlphaFoldDB" id="A0A4C1Y9T9"/>
<feature type="compositionally biased region" description="Basic and acidic residues" evidence="1">
    <location>
        <begin position="72"/>
        <end position="81"/>
    </location>
</feature>
<feature type="compositionally biased region" description="Basic residues" evidence="1">
    <location>
        <begin position="1"/>
        <end position="12"/>
    </location>
</feature>
<evidence type="ECO:0000313" key="3">
    <source>
        <dbReference type="Proteomes" id="UP000299102"/>
    </source>
</evidence>
<feature type="region of interest" description="Disordered" evidence="1">
    <location>
        <begin position="1"/>
        <end position="20"/>
    </location>
</feature>
<keyword evidence="3" id="KW-1185">Reference proteome</keyword>
<feature type="region of interest" description="Disordered" evidence="1">
    <location>
        <begin position="72"/>
        <end position="104"/>
    </location>
</feature>
<comment type="caution">
    <text evidence="2">The sequence shown here is derived from an EMBL/GenBank/DDBJ whole genome shotgun (WGS) entry which is preliminary data.</text>
</comment>
<dbReference type="Proteomes" id="UP000299102">
    <property type="component" value="Unassembled WGS sequence"/>
</dbReference>
<reference evidence="2 3" key="1">
    <citation type="journal article" date="2019" name="Commun. Biol.">
        <title>The bagworm genome reveals a unique fibroin gene that provides high tensile strength.</title>
        <authorList>
            <person name="Kono N."/>
            <person name="Nakamura H."/>
            <person name="Ohtoshi R."/>
            <person name="Tomita M."/>
            <person name="Numata K."/>
            <person name="Arakawa K."/>
        </authorList>
    </citation>
    <scope>NUCLEOTIDE SEQUENCE [LARGE SCALE GENOMIC DNA]</scope>
</reference>
<organism evidence="2 3">
    <name type="scientific">Eumeta variegata</name>
    <name type="common">Bagworm moth</name>
    <name type="synonym">Eumeta japonica</name>
    <dbReference type="NCBI Taxonomy" id="151549"/>
    <lineage>
        <taxon>Eukaryota</taxon>
        <taxon>Metazoa</taxon>
        <taxon>Ecdysozoa</taxon>
        <taxon>Arthropoda</taxon>
        <taxon>Hexapoda</taxon>
        <taxon>Insecta</taxon>
        <taxon>Pterygota</taxon>
        <taxon>Neoptera</taxon>
        <taxon>Endopterygota</taxon>
        <taxon>Lepidoptera</taxon>
        <taxon>Glossata</taxon>
        <taxon>Ditrysia</taxon>
        <taxon>Tineoidea</taxon>
        <taxon>Psychidae</taxon>
        <taxon>Oiketicinae</taxon>
        <taxon>Eumeta</taxon>
    </lineage>
</organism>
<dbReference type="EMBL" id="BGZK01001134">
    <property type="protein sequence ID" value="GBP72133.1"/>
    <property type="molecule type" value="Genomic_DNA"/>
</dbReference>
<proteinExistence type="predicted"/>
<accession>A0A4C1Y9T9</accession>